<evidence type="ECO:0000313" key="1">
    <source>
        <dbReference type="EMBL" id="JAH84620.1"/>
    </source>
</evidence>
<sequence length="31" mass="3630">MGCLFVGKRQNSFVSNFARQRHSEIQYDPTL</sequence>
<reference evidence="1" key="2">
    <citation type="journal article" date="2015" name="Fish Shellfish Immunol.">
        <title>Early steps in the European eel (Anguilla anguilla)-Vibrio vulnificus interaction in the gills: Role of the RtxA13 toxin.</title>
        <authorList>
            <person name="Callol A."/>
            <person name="Pajuelo D."/>
            <person name="Ebbesson L."/>
            <person name="Teles M."/>
            <person name="MacKenzie S."/>
            <person name="Amaro C."/>
        </authorList>
    </citation>
    <scope>NUCLEOTIDE SEQUENCE</scope>
</reference>
<proteinExistence type="predicted"/>
<reference evidence="1" key="1">
    <citation type="submission" date="2014-11" db="EMBL/GenBank/DDBJ databases">
        <authorList>
            <person name="Amaro Gonzalez C."/>
        </authorList>
    </citation>
    <scope>NUCLEOTIDE SEQUENCE</scope>
</reference>
<dbReference type="EMBL" id="GBXM01023957">
    <property type="protein sequence ID" value="JAH84620.1"/>
    <property type="molecule type" value="Transcribed_RNA"/>
</dbReference>
<accession>A0A0E9W4U9</accession>
<protein>
    <submittedName>
        <fullName evidence="1">Uncharacterized protein</fullName>
    </submittedName>
</protein>
<organism evidence="1">
    <name type="scientific">Anguilla anguilla</name>
    <name type="common">European freshwater eel</name>
    <name type="synonym">Muraena anguilla</name>
    <dbReference type="NCBI Taxonomy" id="7936"/>
    <lineage>
        <taxon>Eukaryota</taxon>
        <taxon>Metazoa</taxon>
        <taxon>Chordata</taxon>
        <taxon>Craniata</taxon>
        <taxon>Vertebrata</taxon>
        <taxon>Euteleostomi</taxon>
        <taxon>Actinopterygii</taxon>
        <taxon>Neopterygii</taxon>
        <taxon>Teleostei</taxon>
        <taxon>Anguilliformes</taxon>
        <taxon>Anguillidae</taxon>
        <taxon>Anguilla</taxon>
    </lineage>
</organism>
<name>A0A0E9W4U9_ANGAN</name>
<dbReference type="AlphaFoldDB" id="A0A0E9W4U9"/>